<keyword evidence="1" id="KW-0521">NADP</keyword>
<dbReference type="GO" id="GO:0016651">
    <property type="term" value="F:oxidoreductase activity, acting on NAD(P)H"/>
    <property type="evidence" value="ECO:0007669"/>
    <property type="project" value="TreeGrafter"/>
</dbReference>
<dbReference type="PANTHER" id="PTHR48106">
    <property type="entry name" value="QUINONE OXIDOREDUCTASE PIG3-RELATED"/>
    <property type="match status" value="1"/>
</dbReference>
<dbReference type="SUPFAM" id="SSF50129">
    <property type="entry name" value="GroES-like"/>
    <property type="match status" value="1"/>
</dbReference>
<evidence type="ECO:0000259" key="3">
    <source>
        <dbReference type="SMART" id="SM00829"/>
    </source>
</evidence>
<accession>A0A9N8DRD5</accession>
<dbReference type="Gene3D" id="3.40.50.720">
    <property type="entry name" value="NAD(P)-binding Rossmann-like Domain"/>
    <property type="match status" value="1"/>
</dbReference>
<dbReference type="Pfam" id="PF08240">
    <property type="entry name" value="ADH_N"/>
    <property type="match status" value="1"/>
</dbReference>
<dbReference type="AlphaFoldDB" id="A0A9N8DRD5"/>
<dbReference type="Proteomes" id="UP001153069">
    <property type="component" value="Unassembled WGS sequence"/>
</dbReference>
<gene>
    <name evidence="4" type="ORF">SEMRO_227_G092260.1</name>
</gene>
<dbReference type="InterPro" id="IPR013154">
    <property type="entry name" value="ADH-like_N"/>
</dbReference>
<feature type="domain" description="Enoyl reductase (ER)" evidence="3">
    <location>
        <begin position="8"/>
        <end position="336"/>
    </location>
</feature>
<dbReference type="OrthoDB" id="9992527at2759"/>
<name>A0A9N8DRD5_9STRA</name>
<dbReference type="InterPro" id="IPR011032">
    <property type="entry name" value="GroES-like_sf"/>
</dbReference>
<sequence length="343" mass="36799">MRGLRYQSDKDEFVLVRALPIPTVVKGYDVLIKIWIAGLNPVDAKIDQWFSAIPPNVPKSMWVPGVDGVGEIAKVGSAVVDWKVGDTVLYHGDMFRPTGSLAEYAVQDSRTLVDLGGIHNRVSPSIAAATPCAGWTAYRALVDKLQLDGTKKHDSILILGGAGGVGGFAIQLAKHFGVPTIIATASTAKHDYVRMLGATHVIDYLTENVVQKVMGITKQQGVPVALDTVGLVDNDVLAASCLGYEGQMVELVVTVRPEQYPDAFIKGLSFHQLSLGSGHRNGAKAQKDLVRAGTAFTKLLENGSVLVPKYKCIALEDAGRALKEMRKQRTTGKIIVRVAGMSV</sequence>
<dbReference type="SMART" id="SM00829">
    <property type="entry name" value="PKS_ER"/>
    <property type="match status" value="1"/>
</dbReference>
<dbReference type="InterPro" id="IPR036291">
    <property type="entry name" value="NAD(P)-bd_dom_sf"/>
</dbReference>
<keyword evidence="2" id="KW-0560">Oxidoreductase</keyword>
<evidence type="ECO:0000256" key="2">
    <source>
        <dbReference type="ARBA" id="ARBA00023002"/>
    </source>
</evidence>
<keyword evidence="5" id="KW-1185">Reference proteome</keyword>
<protein>
    <submittedName>
        <fullName evidence="4">Furan-3-one reductase</fullName>
    </submittedName>
</protein>
<dbReference type="SUPFAM" id="SSF51735">
    <property type="entry name" value="NAD(P)-binding Rossmann-fold domains"/>
    <property type="match status" value="1"/>
</dbReference>
<comment type="caution">
    <text evidence="4">The sequence shown here is derived from an EMBL/GenBank/DDBJ whole genome shotgun (WGS) entry which is preliminary data.</text>
</comment>
<dbReference type="InterPro" id="IPR020843">
    <property type="entry name" value="ER"/>
</dbReference>
<organism evidence="4 5">
    <name type="scientific">Seminavis robusta</name>
    <dbReference type="NCBI Taxonomy" id="568900"/>
    <lineage>
        <taxon>Eukaryota</taxon>
        <taxon>Sar</taxon>
        <taxon>Stramenopiles</taxon>
        <taxon>Ochrophyta</taxon>
        <taxon>Bacillariophyta</taxon>
        <taxon>Bacillariophyceae</taxon>
        <taxon>Bacillariophycidae</taxon>
        <taxon>Naviculales</taxon>
        <taxon>Naviculaceae</taxon>
        <taxon>Seminavis</taxon>
    </lineage>
</organism>
<dbReference type="InterPro" id="IPR013149">
    <property type="entry name" value="ADH-like_C"/>
</dbReference>
<reference evidence="4" key="1">
    <citation type="submission" date="2020-06" db="EMBL/GenBank/DDBJ databases">
        <authorList>
            <consortium name="Plant Systems Biology data submission"/>
        </authorList>
    </citation>
    <scope>NUCLEOTIDE SEQUENCE</scope>
    <source>
        <strain evidence="4">D6</strain>
    </source>
</reference>
<dbReference type="Gene3D" id="3.90.180.10">
    <property type="entry name" value="Medium-chain alcohol dehydrogenases, catalytic domain"/>
    <property type="match status" value="1"/>
</dbReference>
<evidence type="ECO:0000313" key="4">
    <source>
        <dbReference type="EMBL" id="CAB9505310.1"/>
    </source>
</evidence>
<evidence type="ECO:0000313" key="5">
    <source>
        <dbReference type="Proteomes" id="UP001153069"/>
    </source>
</evidence>
<dbReference type="Pfam" id="PF00107">
    <property type="entry name" value="ADH_zinc_N"/>
    <property type="match status" value="1"/>
</dbReference>
<dbReference type="EMBL" id="CAICTM010000226">
    <property type="protein sequence ID" value="CAB9505310.1"/>
    <property type="molecule type" value="Genomic_DNA"/>
</dbReference>
<evidence type="ECO:0000256" key="1">
    <source>
        <dbReference type="ARBA" id="ARBA00022857"/>
    </source>
</evidence>
<dbReference type="GO" id="GO:0070402">
    <property type="term" value="F:NADPH binding"/>
    <property type="evidence" value="ECO:0007669"/>
    <property type="project" value="TreeGrafter"/>
</dbReference>
<proteinExistence type="predicted"/>